<evidence type="ECO:0000313" key="7">
    <source>
        <dbReference type="RefSeq" id="XP_028028636.1"/>
    </source>
</evidence>
<dbReference type="Pfam" id="PF01723">
    <property type="entry name" value="Chorion_1"/>
    <property type="match status" value="1"/>
</dbReference>
<accession>A0A6J2JGL2</accession>
<reference evidence="7" key="1">
    <citation type="submission" date="2025-08" db="UniProtKB">
        <authorList>
            <consortium name="RefSeq"/>
        </authorList>
    </citation>
    <scope>IDENTIFICATION</scope>
    <source>
        <tissue evidence="7">Silk gland</tissue>
    </source>
</reference>
<dbReference type="GO" id="GO:0005213">
    <property type="term" value="F:structural constituent of egg chorion"/>
    <property type="evidence" value="ECO:0007669"/>
    <property type="project" value="InterPro"/>
</dbReference>
<keyword evidence="5" id="KW-0732">Signal</keyword>
<dbReference type="RefSeq" id="XP_028028636.1">
    <property type="nucleotide sequence ID" value="XM_028172835.1"/>
</dbReference>
<evidence type="ECO:0000313" key="6">
    <source>
        <dbReference type="Proteomes" id="UP000504629"/>
    </source>
</evidence>
<dbReference type="GO" id="GO:0042600">
    <property type="term" value="C:egg chorion"/>
    <property type="evidence" value="ECO:0007669"/>
    <property type="project" value="InterPro"/>
</dbReference>
<name>A0A6J2JGL2_BOMMA</name>
<evidence type="ECO:0000256" key="2">
    <source>
        <dbReference type="ARBA" id="ARBA00005906"/>
    </source>
</evidence>
<dbReference type="GeneID" id="114241865"/>
<dbReference type="AlphaFoldDB" id="A0A6J2JGL2"/>
<dbReference type="OrthoDB" id="6930117at2759"/>
<feature type="signal peptide" evidence="5">
    <location>
        <begin position="1"/>
        <end position="20"/>
    </location>
</feature>
<sequence length="186" mass="17631">MTTNALFVCALALLHQQADFSASGMPVSDAIGFDKSQSAVSQYLSRVGCGCGGVGNGLGYGGIGYNGYAGNDIGAAGALGASNGGCLNVISSSAAPTSLGVASENSYEGTVGVCGNLPLLGTAVVTGEFPTGGLGGINYGCGNGAVGITAEDRAGIGYAGGLGYGSGYGLGYGGYAGNGCGCGGAY</sequence>
<gene>
    <name evidence="7" type="primary">LOC114241865</name>
</gene>
<dbReference type="Proteomes" id="UP000504629">
    <property type="component" value="Unplaced"/>
</dbReference>
<protein>
    <submittedName>
        <fullName evidence="7">Chorion class B protein M2410-like</fullName>
    </submittedName>
</protein>
<organism evidence="6 7">
    <name type="scientific">Bombyx mandarina</name>
    <name type="common">Wild silk moth</name>
    <name type="synonym">Wild silkworm</name>
    <dbReference type="NCBI Taxonomy" id="7092"/>
    <lineage>
        <taxon>Eukaryota</taxon>
        <taxon>Metazoa</taxon>
        <taxon>Ecdysozoa</taxon>
        <taxon>Arthropoda</taxon>
        <taxon>Hexapoda</taxon>
        <taxon>Insecta</taxon>
        <taxon>Pterygota</taxon>
        <taxon>Neoptera</taxon>
        <taxon>Endopterygota</taxon>
        <taxon>Lepidoptera</taxon>
        <taxon>Glossata</taxon>
        <taxon>Ditrysia</taxon>
        <taxon>Bombycoidea</taxon>
        <taxon>Bombycidae</taxon>
        <taxon>Bombycinae</taxon>
        <taxon>Bombyx</taxon>
    </lineage>
</organism>
<proteinExistence type="inferred from homology"/>
<keyword evidence="6" id="KW-1185">Reference proteome</keyword>
<keyword evidence="3" id="KW-0677">Repeat</keyword>
<dbReference type="InterPro" id="IPR002635">
    <property type="entry name" value="Chorion"/>
</dbReference>
<comment type="function">
    <text evidence="1">This protein is one of many from the eggshell of the silk moth.</text>
</comment>
<evidence type="ECO:0000256" key="4">
    <source>
        <dbReference type="RuleBase" id="RU004378"/>
    </source>
</evidence>
<dbReference type="KEGG" id="bman:114241865"/>
<dbReference type="GO" id="GO:0007304">
    <property type="term" value="P:chorion-containing eggshell formation"/>
    <property type="evidence" value="ECO:0007669"/>
    <property type="project" value="InterPro"/>
</dbReference>
<evidence type="ECO:0000256" key="1">
    <source>
        <dbReference type="ARBA" id="ARBA00003434"/>
    </source>
</evidence>
<evidence type="ECO:0000256" key="5">
    <source>
        <dbReference type="SAM" id="SignalP"/>
    </source>
</evidence>
<evidence type="ECO:0000256" key="3">
    <source>
        <dbReference type="ARBA" id="ARBA00022737"/>
    </source>
</evidence>
<feature type="chain" id="PRO_5026968674" evidence="5">
    <location>
        <begin position="21"/>
        <end position="186"/>
    </location>
</feature>
<comment type="similarity">
    <text evidence="2 4">Belongs to the chorion protein family.</text>
</comment>